<proteinExistence type="predicted"/>
<protein>
    <submittedName>
        <fullName evidence="4">NADP oxidoreductase</fullName>
    </submittedName>
</protein>
<dbReference type="InterPro" id="IPR051267">
    <property type="entry name" value="STEAP_metalloreductase"/>
</dbReference>
<dbReference type="EMBL" id="QYRP01000002">
    <property type="protein sequence ID" value="RJS45951.1"/>
    <property type="molecule type" value="Genomic_DNA"/>
</dbReference>
<feature type="chain" id="PRO_5017422872" evidence="2">
    <location>
        <begin position="21"/>
        <end position="208"/>
    </location>
</feature>
<accession>A0A3A5H7H3</accession>
<comment type="caution">
    <text evidence="4">The sequence shown here is derived from an EMBL/GenBank/DDBJ whole genome shotgun (WGS) entry which is preliminary data.</text>
</comment>
<dbReference type="Pfam" id="PF03807">
    <property type="entry name" value="F420_oxidored"/>
    <property type="match status" value="1"/>
</dbReference>
<name>A0A3A5H7H3_9ACTN</name>
<dbReference type="OrthoDB" id="3194817at2"/>
<dbReference type="InterPro" id="IPR036291">
    <property type="entry name" value="NAD(P)-bd_dom_sf"/>
</dbReference>
<dbReference type="PANTHER" id="PTHR14239:SF10">
    <property type="entry name" value="REDUCTASE"/>
    <property type="match status" value="1"/>
</dbReference>
<evidence type="ECO:0000256" key="1">
    <source>
        <dbReference type="ARBA" id="ARBA00023002"/>
    </source>
</evidence>
<dbReference type="GO" id="GO:0016491">
    <property type="term" value="F:oxidoreductase activity"/>
    <property type="evidence" value="ECO:0007669"/>
    <property type="project" value="UniProtKB-KW"/>
</dbReference>
<keyword evidence="5" id="KW-1185">Reference proteome</keyword>
<keyword evidence="1" id="KW-0560">Oxidoreductase</keyword>
<gene>
    <name evidence="4" type="ORF">D4739_06740</name>
</gene>
<dbReference type="Gene3D" id="3.40.50.720">
    <property type="entry name" value="NAD(P)-binding Rossmann-like Domain"/>
    <property type="match status" value="1"/>
</dbReference>
<evidence type="ECO:0000259" key="3">
    <source>
        <dbReference type="Pfam" id="PF03807"/>
    </source>
</evidence>
<dbReference type="PRINTS" id="PR00411">
    <property type="entry name" value="PNDRDTASEI"/>
</dbReference>
<dbReference type="AlphaFoldDB" id="A0A3A5H7H3"/>
<feature type="signal peptide" evidence="2">
    <location>
        <begin position="1"/>
        <end position="20"/>
    </location>
</feature>
<dbReference type="InterPro" id="IPR028939">
    <property type="entry name" value="P5C_Rdtase_cat_N"/>
</dbReference>
<evidence type="ECO:0000313" key="4">
    <source>
        <dbReference type="EMBL" id="RJS45951.1"/>
    </source>
</evidence>
<dbReference type="SUPFAM" id="SSF51735">
    <property type="entry name" value="NAD(P)-binding Rossmann-fold domains"/>
    <property type="match status" value="1"/>
</dbReference>
<dbReference type="Proteomes" id="UP000276542">
    <property type="component" value="Unassembled WGS sequence"/>
</dbReference>
<evidence type="ECO:0000313" key="5">
    <source>
        <dbReference type="Proteomes" id="UP000276542"/>
    </source>
</evidence>
<organism evidence="4 5">
    <name type="scientific">Nocardioides cavernaquae</name>
    <dbReference type="NCBI Taxonomy" id="2321396"/>
    <lineage>
        <taxon>Bacteria</taxon>
        <taxon>Bacillati</taxon>
        <taxon>Actinomycetota</taxon>
        <taxon>Actinomycetes</taxon>
        <taxon>Propionibacteriales</taxon>
        <taxon>Nocardioidaceae</taxon>
        <taxon>Nocardioides</taxon>
    </lineage>
</organism>
<dbReference type="RefSeq" id="WP_120059851.1">
    <property type="nucleotide sequence ID" value="NZ_QYRP01000002.1"/>
</dbReference>
<dbReference type="PANTHER" id="PTHR14239">
    <property type="entry name" value="DUDULIN-RELATED"/>
    <property type="match status" value="1"/>
</dbReference>
<keyword evidence="2" id="KW-0732">Signal</keyword>
<sequence>MKLAVLGTGMVGTTLGAAFAAAGHEVTLGTRDPEATAARGAITLPLATFAGAAAGAAVVVLAVGGGVAESVLAAAGDLTGKVILDVTNPLDFSNGFPPSLTVKDTDSLAEVLQRAHPEAQVVKSLNTVNASLMVNPSGLGDGDTTIFLAGDEAAARDVVRGLLDDLGWSDIVEFEALEAARGLEMWLPLWVRLMQNFGTAQFNLKLVR</sequence>
<feature type="domain" description="Pyrroline-5-carboxylate reductase catalytic N-terminal" evidence="3">
    <location>
        <begin position="2"/>
        <end position="89"/>
    </location>
</feature>
<reference evidence="5" key="1">
    <citation type="submission" date="2018-09" db="EMBL/GenBank/DDBJ databases">
        <authorList>
            <person name="Zhu H."/>
        </authorList>
    </citation>
    <scope>NUCLEOTIDE SEQUENCE [LARGE SCALE GENOMIC DNA]</scope>
    <source>
        <strain evidence="5">K1W22B-1</strain>
    </source>
</reference>
<evidence type="ECO:0000256" key="2">
    <source>
        <dbReference type="SAM" id="SignalP"/>
    </source>
</evidence>